<keyword evidence="6" id="KW-1185">Reference proteome</keyword>
<feature type="transmembrane region" description="Helical" evidence="2">
    <location>
        <begin position="159"/>
        <end position="182"/>
    </location>
</feature>
<evidence type="ECO:0000313" key="6">
    <source>
        <dbReference type="Proteomes" id="UP000193907"/>
    </source>
</evidence>
<dbReference type="STRING" id="28045.AWB95_04230"/>
<comment type="caution">
    <text evidence="4">The sequence shown here is derived from an EMBL/GenBank/DDBJ whole genome shotgun (WGS) entry which is preliminary data.</text>
</comment>
<sequence>MPGVDKATGRVVAVIVLLVLVAASLRGYLPGVEQQSPQEPPRSSASLPYVVALLAVSLAIVGASLIVRLRDPRRPAPSAGGLPDRLSRGTARPGWRILLIGAAVLVVWLLIVWLLARFIGPHGLRAADLPGATETTAPTPRPEAPPPSEPRNDGGDGDVLGYLALSAVTLVLLLAVGAVAAVRGRRNAKPRPIAAEPFEPSAPAATSESLARAAELGLAEIGDLSREPREAIIACYAAMERELAHVPEAVPQDSDTPTEVLTRAVEHHALHADNAARLVSLFEEARFSPHVMNESHRETAVGVLNLVLAELRSAV</sequence>
<dbReference type="Proteomes" id="UP000193907">
    <property type="component" value="Unassembled WGS sequence"/>
</dbReference>
<name>A0A1X1RUL6_MYCCE</name>
<feature type="transmembrane region" description="Helical" evidence="2">
    <location>
        <begin position="95"/>
        <end position="116"/>
    </location>
</feature>
<dbReference type="Pfam" id="PF13559">
    <property type="entry name" value="DUF4129"/>
    <property type="match status" value="1"/>
</dbReference>
<dbReference type="RefSeq" id="WP_085167702.1">
    <property type="nucleotide sequence ID" value="NZ_LQOM01000016.1"/>
</dbReference>
<feature type="domain" description="Protein-glutamine gamma-glutamyltransferase-like C-terminal" evidence="3">
    <location>
        <begin position="235"/>
        <end position="301"/>
    </location>
</feature>
<evidence type="ECO:0000313" key="7">
    <source>
        <dbReference type="Proteomes" id="UP000230971"/>
    </source>
</evidence>
<feature type="region of interest" description="Disordered" evidence="1">
    <location>
        <begin position="130"/>
        <end position="156"/>
    </location>
</feature>
<evidence type="ECO:0000259" key="3">
    <source>
        <dbReference type="Pfam" id="PF13559"/>
    </source>
</evidence>
<gene>
    <name evidence="4" type="ORF">AWB95_04230</name>
    <name evidence="5" type="ORF">CQY23_02475</name>
</gene>
<reference evidence="4 6" key="1">
    <citation type="submission" date="2016-01" db="EMBL/GenBank/DDBJ databases">
        <title>The new phylogeny of the genus Mycobacterium.</title>
        <authorList>
            <person name="Tarcisio F."/>
            <person name="Conor M."/>
            <person name="Antonella G."/>
            <person name="Elisabetta G."/>
            <person name="Giulia F.S."/>
            <person name="Sara T."/>
            <person name="Anna F."/>
            <person name="Clotilde B."/>
            <person name="Roberto B."/>
            <person name="Veronica D.S."/>
            <person name="Fabio R."/>
            <person name="Monica P."/>
            <person name="Olivier J."/>
            <person name="Enrico T."/>
            <person name="Nicola S."/>
        </authorList>
    </citation>
    <scope>NUCLEOTIDE SEQUENCE [LARGE SCALE GENOMIC DNA]</scope>
    <source>
        <strain evidence="4 6">DSM 44243</strain>
    </source>
</reference>
<organism evidence="4 6">
    <name type="scientific">Mycobacterium celatum</name>
    <dbReference type="NCBI Taxonomy" id="28045"/>
    <lineage>
        <taxon>Bacteria</taxon>
        <taxon>Bacillati</taxon>
        <taxon>Actinomycetota</taxon>
        <taxon>Actinomycetes</taxon>
        <taxon>Mycobacteriales</taxon>
        <taxon>Mycobacteriaceae</taxon>
        <taxon>Mycobacterium</taxon>
    </lineage>
</organism>
<keyword evidence="2" id="KW-1133">Transmembrane helix</keyword>
<evidence type="ECO:0000313" key="4">
    <source>
        <dbReference type="EMBL" id="ORV18034.1"/>
    </source>
</evidence>
<dbReference type="Proteomes" id="UP000230971">
    <property type="component" value="Unassembled WGS sequence"/>
</dbReference>
<dbReference type="AlphaFoldDB" id="A0A1X1RUL6"/>
<evidence type="ECO:0000256" key="1">
    <source>
        <dbReference type="SAM" id="MobiDB-lite"/>
    </source>
</evidence>
<dbReference type="EMBL" id="PDKV01000002">
    <property type="protein sequence ID" value="PIB80437.1"/>
    <property type="molecule type" value="Genomic_DNA"/>
</dbReference>
<proteinExistence type="predicted"/>
<evidence type="ECO:0000256" key="2">
    <source>
        <dbReference type="SAM" id="Phobius"/>
    </source>
</evidence>
<keyword evidence="2" id="KW-0472">Membrane</keyword>
<dbReference type="OrthoDB" id="4571933at2"/>
<feature type="transmembrane region" description="Helical" evidence="2">
    <location>
        <begin position="49"/>
        <end position="67"/>
    </location>
</feature>
<keyword evidence="2" id="KW-0812">Transmembrane</keyword>
<feature type="transmembrane region" description="Helical" evidence="2">
    <location>
        <begin position="12"/>
        <end position="29"/>
    </location>
</feature>
<protein>
    <submittedName>
        <fullName evidence="5">DUF4129 domain-containing protein</fullName>
    </submittedName>
</protein>
<evidence type="ECO:0000313" key="5">
    <source>
        <dbReference type="EMBL" id="PIB80437.1"/>
    </source>
</evidence>
<reference evidence="5 7" key="2">
    <citation type="journal article" date="2017" name="Infect. Genet. Evol.">
        <title>The new phylogeny of the genus Mycobacterium: The old and the news.</title>
        <authorList>
            <person name="Tortoli E."/>
            <person name="Fedrizzi T."/>
            <person name="Meehan C.J."/>
            <person name="Trovato A."/>
            <person name="Grottola A."/>
            <person name="Giacobazzi E."/>
            <person name="Serpini G.F."/>
            <person name="Tagliazucchi S."/>
            <person name="Fabio A."/>
            <person name="Bettua C."/>
            <person name="Bertorelli R."/>
            <person name="Frascaro F."/>
            <person name="De Sanctis V."/>
            <person name="Pecorari M."/>
            <person name="Jousson O."/>
            <person name="Segata N."/>
            <person name="Cirillo D.M."/>
        </authorList>
    </citation>
    <scope>NUCLEOTIDE SEQUENCE [LARGE SCALE GENOMIC DNA]</scope>
    <source>
        <strain evidence="5 7">NCTC 12882</strain>
    </source>
</reference>
<dbReference type="EMBL" id="LQOM01000016">
    <property type="protein sequence ID" value="ORV18034.1"/>
    <property type="molecule type" value="Genomic_DNA"/>
</dbReference>
<dbReference type="InterPro" id="IPR025403">
    <property type="entry name" value="TgpA-like_C"/>
</dbReference>
<feature type="compositionally biased region" description="Pro residues" evidence="1">
    <location>
        <begin position="139"/>
        <end position="149"/>
    </location>
</feature>
<accession>A0A1X1RUL6</accession>